<comment type="caution">
    <text evidence="2">The sequence shown here is derived from an EMBL/GenBank/DDBJ whole genome shotgun (WGS) entry which is preliminary data.</text>
</comment>
<dbReference type="Proteomes" id="UP000036403">
    <property type="component" value="Unassembled WGS sequence"/>
</dbReference>
<evidence type="ECO:0000313" key="3">
    <source>
        <dbReference type="Proteomes" id="UP000036403"/>
    </source>
</evidence>
<feature type="coiled-coil region" evidence="1">
    <location>
        <begin position="48"/>
        <end position="122"/>
    </location>
</feature>
<reference evidence="2 3" key="1">
    <citation type="submission" date="2015-04" db="EMBL/GenBank/DDBJ databases">
        <title>Lasius niger genome sequencing.</title>
        <authorList>
            <person name="Konorov E.A."/>
            <person name="Nikitin M.A."/>
            <person name="Kirill M.V."/>
            <person name="Chang P."/>
        </authorList>
    </citation>
    <scope>NUCLEOTIDE SEQUENCE [LARGE SCALE GENOMIC DNA]</scope>
    <source>
        <tissue evidence="2">Whole</tissue>
    </source>
</reference>
<accession>A0A0J7KC55</accession>
<dbReference type="AlphaFoldDB" id="A0A0J7KC55"/>
<dbReference type="PaxDb" id="67767-A0A0J7KC55"/>
<proteinExistence type="predicted"/>
<gene>
    <name evidence="2" type="ORF">RF55_12804</name>
</gene>
<evidence type="ECO:0000313" key="2">
    <source>
        <dbReference type="EMBL" id="KMQ87816.1"/>
    </source>
</evidence>
<dbReference type="STRING" id="67767.A0A0J7KC55"/>
<keyword evidence="3" id="KW-1185">Reference proteome</keyword>
<keyword evidence="1" id="KW-0175">Coiled coil</keyword>
<name>A0A0J7KC55_LASNI</name>
<evidence type="ECO:0000256" key="1">
    <source>
        <dbReference type="SAM" id="Coils"/>
    </source>
</evidence>
<dbReference type="EMBL" id="LBMM01009881">
    <property type="protein sequence ID" value="KMQ87816.1"/>
    <property type="molecule type" value="Genomic_DNA"/>
</dbReference>
<sequence>MEGEGGIRKQEEWAFRGEKRLQRSPEKETIAGLEKEKGGWDVIKKEWMREMKRVIIEANEELKEELREQGRVIREELENLKSQMREKEEVWEKEKEEMRGKVEELERKLEEVKLGMTEKDEVREGRGE</sequence>
<protein>
    <submittedName>
        <fullName evidence="2">Uncharacterized protein</fullName>
    </submittedName>
</protein>
<organism evidence="2 3">
    <name type="scientific">Lasius niger</name>
    <name type="common">Black garden ant</name>
    <dbReference type="NCBI Taxonomy" id="67767"/>
    <lineage>
        <taxon>Eukaryota</taxon>
        <taxon>Metazoa</taxon>
        <taxon>Ecdysozoa</taxon>
        <taxon>Arthropoda</taxon>
        <taxon>Hexapoda</taxon>
        <taxon>Insecta</taxon>
        <taxon>Pterygota</taxon>
        <taxon>Neoptera</taxon>
        <taxon>Endopterygota</taxon>
        <taxon>Hymenoptera</taxon>
        <taxon>Apocrita</taxon>
        <taxon>Aculeata</taxon>
        <taxon>Formicoidea</taxon>
        <taxon>Formicidae</taxon>
        <taxon>Formicinae</taxon>
        <taxon>Lasius</taxon>
        <taxon>Lasius</taxon>
    </lineage>
</organism>